<organism evidence="2 3">
    <name type="scientific">Parasedimentitalea psychrophila</name>
    <dbReference type="NCBI Taxonomy" id="2997337"/>
    <lineage>
        <taxon>Bacteria</taxon>
        <taxon>Pseudomonadati</taxon>
        <taxon>Pseudomonadota</taxon>
        <taxon>Alphaproteobacteria</taxon>
        <taxon>Rhodobacterales</taxon>
        <taxon>Paracoccaceae</taxon>
        <taxon>Parasedimentitalea</taxon>
    </lineage>
</organism>
<proteinExistence type="predicted"/>
<keyword evidence="3" id="KW-1185">Reference proteome</keyword>
<feature type="region of interest" description="Disordered" evidence="1">
    <location>
        <begin position="1"/>
        <end position="22"/>
    </location>
</feature>
<dbReference type="Proteomes" id="UP001238334">
    <property type="component" value="Chromosome"/>
</dbReference>
<gene>
    <name evidence="2" type="ORF">QPJ95_12680</name>
</gene>
<evidence type="ECO:0000313" key="2">
    <source>
        <dbReference type="EMBL" id="WIY23513.1"/>
    </source>
</evidence>
<evidence type="ECO:0000313" key="3">
    <source>
        <dbReference type="Proteomes" id="UP001238334"/>
    </source>
</evidence>
<protein>
    <submittedName>
        <fullName evidence="2">Uncharacterized protein</fullName>
    </submittedName>
</protein>
<dbReference type="AlphaFoldDB" id="A0A9Y2KVX5"/>
<name>A0A9Y2KVX5_9RHOB</name>
<accession>A0A9Y2KVX5</accession>
<dbReference type="KEGG" id="ppso:QPJ95_12680"/>
<evidence type="ECO:0000256" key="1">
    <source>
        <dbReference type="SAM" id="MobiDB-lite"/>
    </source>
</evidence>
<dbReference type="RefSeq" id="WP_286018115.1">
    <property type="nucleotide sequence ID" value="NZ_CP127247.1"/>
</dbReference>
<reference evidence="2 3" key="1">
    <citation type="submission" date="2023-06" db="EMBL/GenBank/DDBJ databases">
        <title>Parasedimentitalea psychrophila sp. nov., a psychrophilic bacterium isolated from deep-sea sediment.</title>
        <authorList>
            <person name="Li A."/>
        </authorList>
    </citation>
    <scope>NUCLEOTIDE SEQUENCE [LARGE SCALE GENOMIC DNA]</scope>
    <source>
        <strain evidence="2 3">QS115</strain>
    </source>
</reference>
<sequence length="44" mass="4761">MRSLTHQSGKAPVPTPNSRPKDPLFIWLTISRGLGQSPNSFGLA</sequence>
<dbReference type="EMBL" id="CP127247">
    <property type="protein sequence ID" value="WIY23513.1"/>
    <property type="molecule type" value="Genomic_DNA"/>
</dbReference>